<dbReference type="EMBL" id="AMEQ01000024">
    <property type="protein sequence ID" value="EKY01734.1"/>
    <property type="molecule type" value="Genomic_DNA"/>
</dbReference>
<organism evidence="1 2">
    <name type="scientific">Porphyromonas catoniae F0037</name>
    <dbReference type="NCBI Taxonomy" id="1127696"/>
    <lineage>
        <taxon>Bacteria</taxon>
        <taxon>Pseudomonadati</taxon>
        <taxon>Bacteroidota</taxon>
        <taxon>Bacteroidia</taxon>
        <taxon>Bacteroidales</taxon>
        <taxon>Porphyromonadaceae</taxon>
        <taxon>Porphyromonas</taxon>
    </lineage>
</organism>
<name>L1NE09_9PORP</name>
<evidence type="ECO:0000313" key="1">
    <source>
        <dbReference type="EMBL" id="EKY01734.1"/>
    </source>
</evidence>
<dbReference type="HOGENOM" id="CLU_1625562_0_0_10"/>
<protein>
    <submittedName>
        <fullName evidence="1">Uncharacterized protein</fullName>
    </submittedName>
</protein>
<reference evidence="1 2" key="1">
    <citation type="submission" date="2012-05" db="EMBL/GenBank/DDBJ databases">
        <authorList>
            <person name="Weinstock G."/>
            <person name="Sodergren E."/>
            <person name="Lobos E.A."/>
            <person name="Fulton L."/>
            <person name="Fulton R."/>
            <person name="Courtney L."/>
            <person name="Fronick C."/>
            <person name="O'Laughlin M."/>
            <person name="Godfrey J."/>
            <person name="Wilson R.M."/>
            <person name="Miner T."/>
            <person name="Farmer C."/>
            <person name="Delehaunty K."/>
            <person name="Cordes M."/>
            <person name="Minx P."/>
            <person name="Tomlinson C."/>
            <person name="Chen J."/>
            <person name="Wollam A."/>
            <person name="Pepin K.H."/>
            <person name="Bhonagiri V."/>
            <person name="Zhang X."/>
            <person name="Suruliraj S."/>
            <person name="Warren W."/>
            <person name="Mitreva M."/>
            <person name="Mardis E.R."/>
            <person name="Wilson R.K."/>
        </authorList>
    </citation>
    <scope>NUCLEOTIDE SEQUENCE [LARGE SCALE GENOMIC DNA]</scope>
    <source>
        <strain evidence="1 2">F0037</strain>
    </source>
</reference>
<dbReference type="AlphaFoldDB" id="L1NE09"/>
<dbReference type="STRING" id="1127696.HMPREF9134_00794"/>
<dbReference type="Proteomes" id="UP000010408">
    <property type="component" value="Unassembled WGS sequence"/>
</dbReference>
<dbReference type="RefSeq" id="WP_005469051.1">
    <property type="nucleotide sequence ID" value="NZ_KB291045.1"/>
</dbReference>
<gene>
    <name evidence="1" type="ORF">HMPREF9134_00794</name>
</gene>
<sequence length="163" mass="18528">MTTNEKKTYHYNVLGGVTPADHNIQYDLDVIVSDTDRGDYHRGVARLEIENQKSFNEYLEDISGHYVEGVGSWQEAHEYLVDLLQAMMVELVDRAGIEPPKEYTAIINESYADGAYIDYYIDYDPEGGCVRIGRDASKEIEDKVLSREALQQMLSIRAEDLLG</sequence>
<comment type="caution">
    <text evidence="1">The sequence shown here is derived from an EMBL/GenBank/DDBJ whole genome shotgun (WGS) entry which is preliminary data.</text>
</comment>
<proteinExistence type="predicted"/>
<dbReference type="PATRIC" id="fig|1127696.3.peg.712"/>
<evidence type="ECO:0000313" key="2">
    <source>
        <dbReference type="Proteomes" id="UP000010408"/>
    </source>
</evidence>
<accession>L1NE09</accession>